<organism evidence="1 2">
    <name type="scientific">Aspergillus melleus</name>
    <dbReference type="NCBI Taxonomy" id="138277"/>
    <lineage>
        <taxon>Eukaryota</taxon>
        <taxon>Fungi</taxon>
        <taxon>Dikarya</taxon>
        <taxon>Ascomycota</taxon>
        <taxon>Pezizomycotina</taxon>
        <taxon>Eurotiomycetes</taxon>
        <taxon>Eurotiomycetidae</taxon>
        <taxon>Eurotiales</taxon>
        <taxon>Aspergillaceae</taxon>
        <taxon>Aspergillus</taxon>
        <taxon>Aspergillus subgen. Circumdati</taxon>
    </lineage>
</organism>
<protein>
    <submittedName>
        <fullName evidence="1">Uncharacterized protein</fullName>
    </submittedName>
</protein>
<evidence type="ECO:0000313" key="2">
    <source>
        <dbReference type="Proteomes" id="UP001177260"/>
    </source>
</evidence>
<name>A0ACC3AVA8_9EURO</name>
<accession>A0ACC3AVA8</accession>
<sequence>MDSYDQYATASKATVWHGDGREKALQTHIISQPSLRNQPEAILSEIDRWATEKNICMMTIGPERSSPIMDLINSTRPSTMAELGGYIGYSAIKFGNEMRRLGGTRYLSLEFSAEYAAVANALIEFAGLGDFVQVIVGPASESLGKVAEELQTGIDVLFIDHHERFYLSDLKSAEGLGLLNTGAFVVADNVDAPGAKDYMQWVDGREEDASVDEGRRFKYRSQRLPYVLPNGQQDALVISKLI</sequence>
<dbReference type="Proteomes" id="UP001177260">
    <property type="component" value="Unassembled WGS sequence"/>
</dbReference>
<keyword evidence="2" id="KW-1185">Reference proteome</keyword>
<dbReference type="EMBL" id="JAOPJF010000059">
    <property type="protein sequence ID" value="KAK1141772.1"/>
    <property type="molecule type" value="Genomic_DNA"/>
</dbReference>
<comment type="caution">
    <text evidence="1">The sequence shown here is derived from an EMBL/GenBank/DDBJ whole genome shotgun (WGS) entry which is preliminary data.</text>
</comment>
<reference evidence="1 2" key="1">
    <citation type="journal article" date="2023" name="ACS Omega">
        <title>Identification of the Neoaspergillic Acid Biosynthesis Gene Cluster by Establishing an In Vitro CRISPR-Ribonucleoprotein Genetic System in Aspergillus melleus.</title>
        <authorList>
            <person name="Yuan B."/>
            <person name="Grau M.F."/>
            <person name="Murata R.M."/>
            <person name="Torok T."/>
            <person name="Venkateswaran K."/>
            <person name="Stajich J.E."/>
            <person name="Wang C.C.C."/>
        </authorList>
    </citation>
    <scope>NUCLEOTIDE SEQUENCE [LARGE SCALE GENOMIC DNA]</scope>
    <source>
        <strain evidence="1 2">IMV 1140</strain>
    </source>
</reference>
<gene>
    <name evidence="1" type="ORF">N8T08_008437</name>
</gene>
<evidence type="ECO:0000313" key="1">
    <source>
        <dbReference type="EMBL" id="KAK1141772.1"/>
    </source>
</evidence>
<proteinExistence type="predicted"/>